<name>A0A1J4KTZ6_9EUKA</name>
<evidence type="ECO:0000313" key="2">
    <source>
        <dbReference type="Proteomes" id="UP000179807"/>
    </source>
</evidence>
<dbReference type="AlphaFoldDB" id="A0A1J4KTZ6"/>
<dbReference type="VEuPathDB" id="TrichDB:TRFO_17015"/>
<proteinExistence type="predicted"/>
<dbReference type="Proteomes" id="UP000179807">
    <property type="component" value="Unassembled WGS sequence"/>
</dbReference>
<evidence type="ECO:0000313" key="1">
    <source>
        <dbReference type="EMBL" id="OHT12957.1"/>
    </source>
</evidence>
<accession>A0A1J4KTZ6</accession>
<organism evidence="1 2">
    <name type="scientific">Tritrichomonas foetus</name>
    <dbReference type="NCBI Taxonomy" id="1144522"/>
    <lineage>
        <taxon>Eukaryota</taxon>
        <taxon>Metamonada</taxon>
        <taxon>Parabasalia</taxon>
        <taxon>Tritrichomonadida</taxon>
        <taxon>Tritrichomonadidae</taxon>
        <taxon>Tritrichomonas</taxon>
    </lineage>
</organism>
<comment type="caution">
    <text evidence="1">The sequence shown here is derived from an EMBL/GenBank/DDBJ whole genome shotgun (WGS) entry which is preliminary data.</text>
</comment>
<dbReference type="GeneID" id="94834034"/>
<keyword evidence="2" id="KW-1185">Reference proteome</keyword>
<sequence>MIFNCDNCKDVYVPTLAPDTTPESTLEPYVQTSEVIATKPPNSTTQDDLIWAGTTATQYYLLFNGDVMTLKM</sequence>
<gene>
    <name evidence="1" type="ORF">TRFO_17015</name>
</gene>
<protein>
    <submittedName>
        <fullName evidence="1">Uncharacterized protein</fullName>
    </submittedName>
</protein>
<dbReference type="EMBL" id="MLAK01000551">
    <property type="protein sequence ID" value="OHT12957.1"/>
    <property type="molecule type" value="Genomic_DNA"/>
</dbReference>
<dbReference type="RefSeq" id="XP_068366093.1">
    <property type="nucleotide sequence ID" value="XM_068499330.1"/>
</dbReference>
<reference evidence="1" key="1">
    <citation type="submission" date="2016-10" db="EMBL/GenBank/DDBJ databases">
        <authorList>
            <person name="Benchimol M."/>
            <person name="Almeida L.G."/>
            <person name="Vasconcelos A.T."/>
            <person name="Perreira-Neves A."/>
            <person name="Rosa I.A."/>
            <person name="Tasca T."/>
            <person name="Bogo M.R."/>
            <person name="de Souza W."/>
        </authorList>
    </citation>
    <scope>NUCLEOTIDE SEQUENCE [LARGE SCALE GENOMIC DNA]</scope>
    <source>
        <strain evidence="1">K</strain>
    </source>
</reference>